<feature type="compositionally biased region" description="Polar residues" evidence="1">
    <location>
        <begin position="56"/>
        <end position="66"/>
    </location>
</feature>
<organism evidence="3 6">
    <name type="scientific">Frankliniella fusca</name>
    <dbReference type="NCBI Taxonomy" id="407009"/>
    <lineage>
        <taxon>Eukaryota</taxon>
        <taxon>Metazoa</taxon>
        <taxon>Ecdysozoa</taxon>
        <taxon>Arthropoda</taxon>
        <taxon>Hexapoda</taxon>
        <taxon>Insecta</taxon>
        <taxon>Pterygota</taxon>
        <taxon>Neoptera</taxon>
        <taxon>Paraneoptera</taxon>
        <taxon>Thysanoptera</taxon>
        <taxon>Terebrantia</taxon>
        <taxon>Thripoidea</taxon>
        <taxon>Thripidae</taxon>
        <taxon>Frankliniella</taxon>
    </lineage>
</organism>
<dbReference type="EMBL" id="JAHWGI010000833">
    <property type="protein sequence ID" value="KAK3917982.1"/>
    <property type="molecule type" value="Genomic_DNA"/>
</dbReference>
<dbReference type="EMBL" id="JAHWGI010000171">
    <property type="protein sequence ID" value="KAK3910528.1"/>
    <property type="molecule type" value="Genomic_DNA"/>
</dbReference>
<accession>A0AAE1GYG2</accession>
<name>A0AAE1GYG2_9NEOP</name>
<feature type="region of interest" description="Disordered" evidence="1">
    <location>
        <begin position="54"/>
        <end position="124"/>
    </location>
</feature>
<reference evidence="3" key="2">
    <citation type="journal article" date="2023" name="BMC Genomics">
        <title>Pest status, molecular evolution, and epigenetic factors derived from the genome assembly of Frankliniella fusca, a thysanopteran phytovirus vector.</title>
        <authorList>
            <person name="Catto M.A."/>
            <person name="Labadie P.E."/>
            <person name="Jacobson A.L."/>
            <person name="Kennedy G.G."/>
            <person name="Srinivasan R."/>
            <person name="Hunt B.G."/>
        </authorList>
    </citation>
    <scope>NUCLEOTIDE SEQUENCE</scope>
    <source>
        <strain evidence="3">PL_HMW_Pooled</strain>
    </source>
</reference>
<sequence>MSYAGCCFYAAEKMIAGRHFGRFKKMEDLGDFGFSLGEIWDLEYVLQDMETAGLKGSSTSSSQTVEKANPPLRQEKAPPSSVQGKDPLSSGQLNVSQTGSNNETEVSTELNNSEDSNEEKELDPECEKTMLEYVTKDVLSAMSEYDRIQLFNRIEHYEHLTAKGFEGLQRPSFVTTLTVDGKPLGGKSKRKSVVKKSSEPKAKNVKTVSTSSRELRKRKAGENLQEEEGEDEDEERIMGDSGPSRSKSKQIVLKKSFRQKNLLKQAFVSGSKRDAIIPEHLTFSVSTNLTEVQKKLVRDFLESPSHLKFKILEIIERVEDSDELVKALNTTGYCSGDMFKFLIDILVDHLYSLHTDPNALLTSEREAMAVCLVATFPKFAQRCTKEGQLPWTWLFDKTNGKGKLANNIANRQRLQDTPRARNGGNRKAPQRKVLVPVIKRNIEKKDLSSDLKYLGCITGIDSNKESITTLARKTFEERRGFIMDEKYFLDSILKVFCHLKAFSGEMIIHEFELMFPGKGDNLIRDGHEYIEKLLKLGYAEPAKYGSVSSSTKNDCLNAMMILVKFLGLARSVYPYEKKMSTVPSLDQIYNVVPVGSSVDLEITKRRDLWKHPVQPYVLAVGDHESVVSEYLILGDGHSIQLPDQPTLKTIDLLFKTHFVLNVPYYLAWKNVFRFFEAQIFLMPQKNSRISDFTAQQVELFNRF</sequence>
<dbReference type="AlphaFoldDB" id="A0AAE1GYG2"/>
<dbReference type="Proteomes" id="UP001219518">
    <property type="component" value="Unassembled WGS sequence"/>
</dbReference>
<gene>
    <name evidence="5" type="ORF">KUF71_007385</name>
    <name evidence="2" type="ORF">KUF71_020342</name>
    <name evidence="3" type="ORF">KUF71_020832</name>
    <name evidence="4" type="ORF">KUF71_022599</name>
</gene>
<evidence type="ECO:0000313" key="2">
    <source>
        <dbReference type="EMBL" id="KAK3910528.1"/>
    </source>
</evidence>
<comment type="caution">
    <text evidence="3">The sequence shown here is derived from an EMBL/GenBank/DDBJ whole genome shotgun (WGS) entry which is preliminary data.</text>
</comment>
<proteinExistence type="predicted"/>
<evidence type="ECO:0000313" key="6">
    <source>
        <dbReference type="Proteomes" id="UP001219518"/>
    </source>
</evidence>
<dbReference type="EMBL" id="JAHWGI010000309">
    <property type="protein sequence ID" value="KAK3913145.1"/>
    <property type="molecule type" value="Genomic_DNA"/>
</dbReference>
<dbReference type="EMBL" id="JAHWGI010000227">
    <property type="protein sequence ID" value="KAK3911128.1"/>
    <property type="molecule type" value="Genomic_DNA"/>
</dbReference>
<feature type="compositionally biased region" description="Polar residues" evidence="1">
    <location>
        <begin position="89"/>
        <end position="114"/>
    </location>
</feature>
<evidence type="ECO:0000256" key="1">
    <source>
        <dbReference type="SAM" id="MobiDB-lite"/>
    </source>
</evidence>
<protein>
    <submittedName>
        <fullName evidence="3">Nuclear pore complex-interacting protein family member B11</fullName>
    </submittedName>
</protein>
<reference evidence="3" key="1">
    <citation type="submission" date="2021-07" db="EMBL/GenBank/DDBJ databases">
        <authorList>
            <person name="Catto M.A."/>
            <person name="Jacobson A."/>
            <person name="Kennedy G."/>
            <person name="Labadie P."/>
            <person name="Hunt B.G."/>
            <person name="Srinivasan R."/>
        </authorList>
    </citation>
    <scope>NUCLEOTIDE SEQUENCE</scope>
    <source>
        <strain evidence="3">PL_HMW_Pooled</strain>
        <tissue evidence="3">Head</tissue>
    </source>
</reference>
<evidence type="ECO:0000313" key="3">
    <source>
        <dbReference type="EMBL" id="KAK3911128.1"/>
    </source>
</evidence>
<evidence type="ECO:0000313" key="5">
    <source>
        <dbReference type="EMBL" id="KAK3917982.1"/>
    </source>
</evidence>
<feature type="compositionally biased region" description="Acidic residues" evidence="1">
    <location>
        <begin position="224"/>
        <end position="235"/>
    </location>
</feature>
<keyword evidence="6" id="KW-1185">Reference proteome</keyword>
<evidence type="ECO:0000313" key="4">
    <source>
        <dbReference type="EMBL" id="KAK3913145.1"/>
    </source>
</evidence>
<feature type="region of interest" description="Disordered" evidence="1">
    <location>
        <begin position="181"/>
        <end position="250"/>
    </location>
</feature>